<dbReference type="HOGENOM" id="CLU_043635_0_0_9"/>
<keyword evidence="6" id="KW-1185">Reference proteome</keyword>
<evidence type="ECO:0000313" key="6">
    <source>
        <dbReference type="Proteomes" id="UP000003438"/>
    </source>
</evidence>
<comment type="subcellular location">
    <subcellularLocation>
        <location evidence="1">Cytoplasm</location>
    </subcellularLocation>
</comment>
<proteinExistence type="predicted"/>
<dbReference type="EC" id="3.6.1.-" evidence="1"/>
<dbReference type="InterPro" id="IPR027417">
    <property type="entry name" value="P-loop_NTPase"/>
</dbReference>
<name>D1PM61_9FIRM</name>
<dbReference type="SUPFAM" id="SSF52540">
    <property type="entry name" value="P-loop containing nucleoside triphosphate hydrolases"/>
    <property type="match status" value="1"/>
</dbReference>
<sequence>MTQEQIYQNIAQRTGGDIYLGVVGPVRSGKSTFIKRFSELMLLPHIQNDARRARANDELPQSAAGRTIMTTEPKFIPEKAVTIELSGGGSFRARLIDCVGYMVEGALGHEENDAPRLVKSPWFDHEVPFDLAAETGTRRVIREHATVGVVVTTDGSVADLPREAYREAEQRIVAELDAIGKPYIILLNCAEPESDAAQQLVAQMSELYNHTVFPVNCVTMTAETVDGLLQKLLYEFPVREIAVHMPSWVTMLESGHWLQNAVYTAMLEYAGTVHKMADVAGRRPQLDCEYIVSTSLTGMDLSTGSVRITAGIAPDIFYRILGEQTGLEIVDEASLLPCVVSLARAKRAYDKIKSALDQVEATGYGIVMPGIDELTLEEPEIVRQGGQYGVRLSASAPSLHIMRANIHTELSPTVGSEQQGEELIKSLLSDFETDPGKLWSTNIFGKSLNELVSEGVQAKLLHMPQEARNRLQVTLERIINEGCDGLICILL</sequence>
<dbReference type="Proteomes" id="UP000003438">
    <property type="component" value="Unassembled WGS sequence"/>
</dbReference>
<evidence type="ECO:0000256" key="1">
    <source>
        <dbReference type="PIRNR" id="PIRNR007466"/>
    </source>
</evidence>
<dbReference type="InterPro" id="IPR046841">
    <property type="entry name" value="SpoIVA_middle"/>
</dbReference>
<comment type="catalytic activity">
    <reaction evidence="1">
        <text>ATP + H2O = ADP + phosphate + H(+)</text>
        <dbReference type="Rhea" id="RHEA:13065"/>
        <dbReference type="ChEBI" id="CHEBI:15377"/>
        <dbReference type="ChEBI" id="CHEBI:15378"/>
        <dbReference type="ChEBI" id="CHEBI:30616"/>
        <dbReference type="ChEBI" id="CHEBI:43474"/>
        <dbReference type="ChEBI" id="CHEBI:456216"/>
    </reaction>
</comment>
<dbReference type="NCBIfam" id="TIGR02836">
    <property type="entry name" value="spore_IV_A"/>
    <property type="match status" value="1"/>
</dbReference>
<evidence type="ECO:0000313" key="5">
    <source>
        <dbReference type="EMBL" id="EFB75646.1"/>
    </source>
</evidence>
<dbReference type="OrthoDB" id="9761464at2"/>
<dbReference type="eggNOG" id="COG5019">
    <property type="taxonomic scope" value="Bacteria"/>
</dbReference>
<keyword evidence="1" id="KW-0749">Sporulation</keyword>
<protein>
    <recommendedName>
        <fullName evidence="1">Stage IV sporulation protein A</fullName>
        <ecNumber evidence="1">3.6.1.-</ecNumber>
    </recommendedName>
    <alternativeName>
        <fullName evidence="1">Coat morphogenetic protein SpoIVA</fullName>
    </alternativeName>
</protein>
<dbReference type="InterPro" id="IPR014201">
    <property type="entry name" value="Spore_IV_A"/>
</dbReference>
<comment type="function">
    <text evidence="1">ATPase. Has a role at an early stage in the morphogenesis of the spore coat.</text>
</comment>
<keyword evidence="1" id="KW-0378">Hydrolase</keyword>
<dbReference type="InterPro" id="IPR046842">
    <property type="entry name" value="SpoIVA_ATPase"/>
</dbReference>
<dbReference type="GO" id="GO:0016887">
    <property type="term" value="F:ATP hydrolysis activity"/>
    <property type="evidence" value="ECO:0007669"/>
    <property type="project" value="InterPro"/>
</dbReference>
<feature type="domain" description="Stage IV sporulation protein A ATPase" evidence="2">
    <location>
        <begin position="1"/>
        <end position="237"/>
    </location>
</feature>
<evidence type="ECO:0000259" key="4">
    <source>
        <dbReference type="Pfam" id="PF20439"/>
    </source>
</evidence>
<dbReference type="RefSeq" id="WP_007046806.1">
    <property type="nucleotide sequence ID" value="NZ_GG704769.1"/>
</dbReference>
<dbReference type="Gene3D" id="3.40.50.300">
    <property type="entry name" value="P-loop containing nucleotide triphosphate hydrolases"/>
    <property type="match status" value="1"/>
</dbReference>
<dbReference type="GO" id="GO:0005524">
    <property type="term" value="F:ATP binding"/>
    <property type="evidence" value="ECO:0007669"/>
    <property type="project" value="UniProtKB-KW"/>
</dbReference>
<dbReference type="GO" id="GO:0030435">
    <property type="term" value="P:sporulation resulting in formation of a cellular spore"/>
    <property type="evidence" value="ECO:0007669"/>
    <property type="project" value="UniProtKB-KW"/>
</dbReference>
<reference evidence="5" key="1">
    <citation type="submission" date="2009-12" db="EMBL/GenBank/DDBJ databases">
        <authorList>
            <person name="Weinstock G."/>
            <person name="Sodergren E."/>
            <person name="Clifton S."/>
            <person name="Fulton L."/>
            <person name="Fulton B."/>
            <person name="Courtney L."/>
            <person name="Fronick C."/>
            <person name="Harrison M."/>
            <person name="Strong C."/>
            <person name="Farmer C."/>
            <person name="Delahaunty K."/>
            <person name="Markovic C."/>
            <person name="Hall O."/>
            <person name="Minx P."/>
            <person name="Tomlinson C."/>
            <person name="Mitreva M."/>
            <person name="Nelson J."/>
            <person name="Hou S."/>
            <person name="Wollam A."/>
            <person name="Pepin K.H."/>
            <person name="Johnson M."/>
            <person name="Bhonagiri V."/>
            <person name="Nash W.E."/>
            <person name="Warren W."/>
            <person name="Chinwalla A."/>
            <person name="Mardis E.R."/>
            <person name="Wilson R.K."/>
        </authorList>
    </citation>
    <scope>NUCLEOTIDE SEQUENCE [LARGE SCALE GENOMIC DNA]</scope>
    <source>
        <strain evidence="5">DSM 15176</strain>
    </source>
</reference>
<dbReference type="EMBL" id="ACBY02000023">
    <property type="protein sequence ID" value="EFB75646.1"/>
    <property type="molecule type" value="Genomic_DNA"/>
</dbReference>
<dbReference type="STRING" id="411471.SUBVAR_05420"/>
<dbReference type="AlphaFoldDB" id="D1PM61"/>
<feature type="domain" description="Sporulation stage IV protein A C-terminal" evidence="4">
    <location>
        <begin position="416"/>
        <end position="491"/>
    </location>
</feature>
<keyword evidence="1" id="KW-0963">Cytoplasm</keyword>
<dbReference type="Pfam" id="PF20439">
    <property type="entry name" value="SpoIVA_C"/>
    <property type="match status" value="1"/>
</dbReference>
<evidence type="ECO:0000259" key="3">
    <source>
        <dbReference type="Pfam" id="PF20438"/>
    </source>
</evidence>
<dbReference type="InterPro" id="IPR046840">
    <property type="entry name" value="SpoIVA_C"/>
</dbReference>
<dbReference type="PIRSF" id="PIRSF007466">
    <property type="entry name" value="SpoIVA"/>
    <property type="match status" value="1"/>
</dbReference>
<gene>
    <name evidence="5" type="primary">spoIVA</name>
    <name evidence="5" type="ORF">SUBVAR_05420</name>
</gene>
<comment type="caution">
    <text evidence="5">The sequence shown here is derived from an EMBL/GenBank/DDBJ whole genome shotgun (WGS) entry which is preliminary data.</text>
</comment>
<dbReference type="GO" id="GO:0005737">
    <property type="term" value="C:cytoplasm"/>
    <property type="evidence" value="ECO:0007669"/>
    <property type="project" value="UniProtKB-SubCell"/>
</dbReference>
<dbReference type="Pfam" id="PF20438">
    <property type="entry name" value="SpoIVA_middle"/>
    <property type="match status" value="1"/>
</dbReference>
<dbReference type="Pfam" id="PF09547">
    <property type="entry name" value="SpoIVA_ATPase"/>
    <property type="match status" value="1"/>
</dbReference>
<feature type="domain" description="Stage IV sporulation protein A middle" evidence="3">
    <location>
        <begin position="238"/>
        <end position="415"/>
    </location>
</feature>
<accession>D1PM61</accession>
<organism evidence="5 6">
    <name type="scientific">Subdoligranulum variabile DSM 15176</name>
    <dbReference type="NCBI Taxonomy" id="411471"/>
    <lineage>
        <taxon>Bacteria</taxon>
        <taxon>Bacillati</taxon>
        <taxon>Bacillota</taxon>
        <taxon>Clostridia</taxon>
        <taxon>Eubacteriales</taxon>
        <taxon>Oscillospiraceae</taxon>
        <taxon>Subdoligranulum</taxon>
    </lineage>
</organism>
<keyword evidence="1" id="KW-0547">Nucleotide-binding</keyword>
<evidence type="ECO:0000259" key="2">
    <source>
        <dbReference type="Pfam" id="PF09547"/>
    </source>
</evidence>
<keyword evidence="1" id="KW-0067">ATP-binding</keyword>